<dbReference type="Proteomes" id="UP000478463">
    <property type="component" value="Chromosome"/>
</dbReference>
<reference evidence="14" key="1">
    <citation type="submission" date="2019-08" db="EMBL/GenBank/DDBJ databases">
        <title>Arthrobacter sp. nov., isolated from plateau pika and Tibetan wild ass.</title>
        <authorList>
            <person name="Ge Y."/>
        </authorList>
    </citation>
    <scope>NUCLEOTIDE SEQUENCE [LARGE SCALE GENOMIC DNA]</scope>
    <source>
        <strain evidence="14">HF-4214</strain>
    </source>
</reference>
<dbReference type="GO" id="GO:0016740">
    <property type="term" value="F:transferase activity"/>
    <property type="evidence" value="ECO:0007669"/>
    <property type="project" value="UniProtKB-KW"/>
</dbReference>
<organism evidence="12 14">
    <name type="scientific">Eggerthella guodeyinii</name>
    <dbReference type="NCBI Taxonomy" id="2690837"/>
    <lineage>
        <taxon>Bacteria</taxon>
        <taxon>Bacillati</taxon>
        <taxon>Actinomycetota</taxon>
        <taxon>Coriobacteriia</taxon>
        <taxon>Eggerthellales</taxon>
        <taxon>Eggerthellaceae</taxon>
        <taxon>Eggerthella</taxon>
    </lineage>
</organism>
<sequence>MANGLTYTRKTTSSEATKQLAATLAPYLQAGDVIVLSGDLGAGKTQFVQGVAAGLGVRDQVTSPTFNILLTYPAGLLPLYHFDLYRLEEADELEDIGYYETIDGDGASFIEWGEKFPEALPYGYLELSLRVDDAGNRAVTAHAYGDRARRLLFVWAKDSKSRLMKCAGGNA</sequence>
<reference evidence="13 15" key="3">
    <citation type="submission" date="2020-10" db="EMBL/GenBank/DDBJ databases">
        <title>Eggerthella sp. nov., isolated from human feces.</title>
        <authorList>
            <person name="Yajun G."/>
        </authorList>
    </citation>
    <scope>NUCLEOTIDE SEQUENCE [LARGE SCALE GENOMIC DNA]</scope>
    <source>
        <strain evidence="13 15">HF-1101</strain>
    </source>
</reference>
<evidence type="ECO:0000256" key="6">
    <source>
        <dbReference type="ARBA" id="ARBA00022723"/>
    </source>
</evidence>
<keyword evidence="5" id="KW-0819">tRNA processing</keyword>
<protein>
    <recommendedName>
        <fullName evidence="3">tRNA threonylcarbamoyladenosine biosynthesis protein TsaE</fullName>
    </recommendedName>
    <alternativeName>
        <fullName evidence="11">t(6)A37 threonylcarbamoyladenosine biosynthesis protein TsaE</fullName>
    </alternativeName>
</protein>
<proteinExistence type="inferred from homology"/>
<dbReference type="GO" id="GO:0005737">
    <property type="term" value="C:cytoplasm"/>
    <property type="evidence" value="ECO:0007669"/>
    <property type="project" value="UniProtKB-SubCell"/>
</dbReference>
<dbReference type="NCBIfam" id="TIGR00150">
    <property type="entry name" value="T6A_YjeE"/>
    <property type="match status" value="1"/>
</dbReference>
<accession>A0A6L7IS31</accession>
<evidence type="ECO:0000256" key="2">
    <source>
        <dbReference type="ARBA" id="ARBA00007599"/>
    </source>
</evidence>
<keyword evidence="8" id="KW-0067">ATP-binding</keyword>
<evidence type="ECO:0000256" key="9">
    <source>
        <dbReference type="ARBA" id="ARBA00022842"/>
    </source>
</evidence>
<evidence type="ECO:0000313" key="14">
    <source>
        <dbReference type="Proteomes" id="UP000438093"/>
    </source>
</evidence>
<evidence type="ECO:0000256" key="10">
    <source>
        <dbReference type="ARBA" id="ARBA00024908"/>
    </source>
</evidence>
<keyword evidence="4" id="KW-0963">Cytoplasm</keyword>
<keyword evidence="7" id="KW-0547">Nucleotide-binding</keyword>
<dbReference type="RefSeq" id="WP_154332384.1">
    <property type="nucleotide sequence ID" value="NZ_CP063310.1"/>
</dbReference>
<dbReference type="Gene3D" id="3.40.50.300">
    <property type="entry name" value="P-loop containing nucleotide triphosphate hydrolases"/>
    <property type="match status" value="1"/>
</dbReference>
<dbReference type="EMBL" id="VTFY01000002">
    <property type="protein sequence ID" value="MRX81468.1"/>
    <property type="molecule type" value="Genomic_DNA"/>
</dbReference>
<dbReference type="InterPro" id="IPR027417">
    <property type="entry name" value="P-loop_NTPase"/>
</dbReference>
<dbReference type="GO" id="GO:0005524">
    <property type="term" value="F:ATP binding"/>
    <property type="evidence" value="ECO:0007669"/>
    <property type="project" value="UniProtKB-KW"/>
</dbReference>
<dbReference type="SUPFAM" id="SSF52540">
    <property type="entry name" value="P-loop containing nucleoside triphosphate hydrolases"/>
    <property type="match status" value="1"/>
</dbReference>
<evidence type="ECO:0000313" key="13">
    <source>
        <dbReference type="EMBL" id="QOS68059.1"/>
    </source>
</evidence>
<dbReference type="GO" id="GO:0002949">
    <property type="term" value="P:tRNA threonylcarbamoyladenosine modification"/>
    <property type="evidence" value="ECO:0007669"/>
    <property type="project" value="InterPro"/>
</dbReference>
<dbReference type="GO" id="GO:0046872">
    <property type="term" value="F:metal ion binding"/>
    <property type="evidence" value="ECO:0007669"/>
    <property type="project" value="UniProtKB-KW"/>
</dbReference>
<evidence type="ECO:0000256" key="11">
    <source>
        <dbReference type="ARBA" id="ARBA00032441"/>
    </source>
</evidence>
<comment type="similarity">
    <text evidence="2">Belongs to the TsaE family.</text>
</comment>
<evidence type="ECO:0000256" key="4">
    <source>
        <dbReference type="ARBA" id="ARBA00022490"/>
    </source>
</evidence>
<comment type="subcellular location">
    <subcellularLocation>
        <location evidence="1">Cytoplasm</location>
    </subcellularLocation>
</comment>
<reference evidence="12" key="2">
    <citation type="submission" date="2019-08" db="EMBL/GenBank/DDBJ databases">
        <authorList>
            <person name="Ge Y."/>
        </authorList>
    </citation>
    <scope>NUCLEOTIDE SEQUENCE</scope>
    <source>
        <strain evidence="12">HF-4214</strain>
    </source>
</reference>
<keyword evidence="6" id="KW-0479">Metal-binding</keyword>
<evidence type="ECO:0000256" key="7">
    <source>
        <dbReference type="ARBA" id="ARBA00022741"/>
    </source>
</evidence>
<evidence type="ECO:0000313" key="12">
    <source>
        <dbReference type="EMBL" id="MRX81468.1"/>
    </source>
</evidence>
<dbReference type="PANTHER" id="PTHR33540">
    <property type="entry name" value="TRNA THREONYLCARBAMOYLADENOSINE BIOSYNTHESIS PROTEIN TSAE"/>
    <property type="match status" value="1"/>
</dbReference>
<keyword evidence="14" id="KW-1185">Reference proteome</keyword>
<dbReference type="PANTHER" id="PTHR33540:SF2">
    <property type="entry name" value="TRNA THREONYLCARBAMOYLADENOSINE BIOSYNTHESIS PROTEIN TSAE"/>
    <property type="match status" value="1"/>
</dbReference>
<evidence type="ECO:0000256" key="1">
    <source>
        <dbReference type="ARBA" id="ARBA00004496"/>
    </source>
</evidence>
<comment type="function">
    <text evidence="10">Required for the formation of a threonylcarbamoyl group on adenosine at position 37 (t(6)A37) in tRNAs that read codons beginning with adenine. Is involved in the transfer of the threonylcarbamoyl moiety of threonylcarbamoyl-AMP (TC-AMP) to the N6 group of A37, together with TsaD and TsaB. TsaE seems to play an indirect role in the t(6)A biosynthesis pathway, possibly in regulating the core enzymatic function of TsaD.</text>
</comment>
<dbReference type="Pfam" id="PF02367">
    <property type="entry name" value="TsaE"/>
    <property type="match status" value="1"/>
</dbReference>
<evidence type="ECO:0000313" key="15">
    <source>
        <dbReference type="Proteomes" id="UP000478463"/>
    </source>
</evidence>
<accession>A0A6N7RL16</accession>
<dbReference type="AlphaFoldDB" id="A0A6N7RL16"/>
<evidence type="ECO:0000256" key="5">
    <source>
        <dbReference type="ARBA" id="ARBA00022694"/>
    </source>
</evidence>
<dbReference type="InterPro" id="IPR003442">
    <property type="entry name" value="T6A_TsaE"/>
</dbReference>
<gene>
    <name evidence="12" type="primary">tsaE</name>
    <name evidence="12" type="ORF">GJG86_03010</name>
    <name evidence="13" type="ORF">GS424_016440</name>
</gene>
<evidence type="ECO:0000256" key="8">
    <source>
        <dbReference type="ARBA" id="ARBA00022840"/>
    </source>
</evidence>
<dbReference type="KEGG" id="egd:GS424_016440"/>
<name>A0A6N7RL16_9ACTN</name>
<dbReference type="Proteomes" id="UP000438093">
    <property type="component" value="Unassembled WGS sequence"/>
</dbReference>
<dbReference type="EMBL" id="CP063310">
    <property type="protein sequence ID" value="QOS68059.1"/>
    <property type="molecule type" value="Genomic_DNA"/>
</dbReference>
<evidence type="ECO:0000256" key="3">
    <source>
        <dbReference type="ARBA" id="ARBA00019010"/>
    </source>
</evidence>
<keyword evidence="9" id="KW-0460">Magnesium</keyword>
<keyword evidence="12" id="KW-0808">Transferase</keyword>